<dbReference type="FunFam" id="3.20.20.70:FF:000262">
    <property type="entry name" value="NADH:flavin oxidoreductase"/>
    <property type="match status" value="1"/>
</dbReference>
<dbReference type="CDD" id="cd04747">
    <property type="entry name" value="OYE_like_5_FMN"/>
    <property type="match status" value="1"/>
</dbReference>
<dbReference type="AlphaFoldDB" id="A0A242M3B1"/>
<dbReference type="InterPro" id="IPR051799">
    <property type="entry name" value="NADH_flavin_oxidoreductase"/>
</dbReference>
<dbReference type="EMBL" id="NBTZ01000178">
    <property type="protein sequence ID" value="OTP65603.1"/>
    <property type="molecule type" value="Genomic_DNA"/>
</dbReference>
<dbReference type="GO" id="GO:0016491">
    <property type="term" value="F:oxidoreductase activity"/>
    <property type="evidence" value="ECO:0007669"/>
    <property type="project" value="UniProtKB-KW"/>
</dbReference>
<sequence>MKPFSPLFQPFKLKSLTTNNRVVMAPMTRRKSPGGIPGADVAAYYRRRAEGGVGLIITEGTTIDRPAASNHSSIPNLHDSASIEGWREVVRQVHEAGGKIAPQLWHLGLMREAGAGPHPDAISEGPSAVSGAGKPMNDEDLQDTVLAFSKAARTAKDIGFDAVEVHGAHGYLIDQFFWEKTNRREDQYGASVKNRGRLAAEIIKAIRREVGSEFVISFRLSQWRVQDYDSRLAATAVELEEWLGPLADAGVDLLHASTRRFWEPEFAGSDLNLAGWIKKLSGLPTITVGSVGLDGPDFLDTLFNSKTGDSHSHRSNLASLEALSERLLHKEFDLVAVGRALANDPQWLAKIREERSSELRPFSAAALDTLS</sequence>
<comment type="caution">
    <text evidence="4">The sequence shown here is derived from an EMBL/GenBank/DDBJ whole genome shotgun (WGS) entry which is preliminary data.</text>
</comment>
<dbReference type="PANTHER" id="PTHR43656:SF2">
    <property type="entry name" value="BINDING OXIDOREDUCTASE, PUTATIVE (AFU_ORTHOLOGUE AFUA_2G08260)-RELATED"/>
    <property type="match status" value="1"/>
</dbReference>
<dbReference type="Gene3D" id="3.20.20.70">
    <property type="entry name" value="Aldolase class I"/>
    <property type="match status" value="1"/>
</dbReference>
<dbReference type="InterPro" id="IPR001155">
    <property type="entry name" value="OxRdtase_FMN_N"/>
</dbReference>
<reference evidence="4 5" key="1">
    <citation type="submission" date="2017-03" db="EMBL/GenBank/DDBJ databases">
        <title>Genome analysis of strain PAMC 26577.</title>
        <authorList>
            <person name="Oh H.-M."/>
            <person name="Yang J.-A."/>
        </authorList>
    </citation>
    <scope>NUCLEOTIDE SEQUENCE [LARGE SCALE GENOMIC DNA]</scope>
    <source>
        <strain evidence="4 5">PAMC 26577</strain>
    </source>
</reference>
<evidence type="ECO:0000256" key="2">
    <source>
        <dbReference type="ARBA" id="ARBA00023002"/>
    </source>
</evidence>
<proteinExistence type="predicted"/>
<dbReference type="GO" id="GO:0010181">
    <property type="term" value="F:FMN binding"/>
    <property type="evidence" value="ECO:0007669"/>
    <property type="project" value="InterPro"/>
</dbReference>
<organism evidence="4 5">
    <name type="scientific">Caballeronia sordidicola</name>
    <name type="common">Burkholderia sordidicola</name>
    <dbReference type="NCBI Taxonomy" id="196367"/>
    <lineage>
        <taxon>Bacteria</taxon>
        <taxon>Pseudomonadati</taxon>
        <taxon>Pseudomonadota</taxon>
        <taxon>Betaproteobacteria</taxon>
        <taxon>Burkholderiales</taxon>
        <taxon>Burkholderiaceae</taxon>
        <taxon>Caballeronia</taxon>
    </lineage>
</organism>
<protein>
    <submittedName>
        <fullName evidence="4">2,4-dienoyl-CoA reductase [NADPH]</fullName>
    </submittedName>
</protein>
<dbReference type="Pfam" id="PF00724">
    <property type="entry name" value="Oxidored_FMN"/>
    <property type="match status" value="1"/>
</dbReference>
<evidence type="ECO:0000259" key="3">
    <source>
        <dbReference type="Pfam" id="PF00724"/>
    </source>
</evidence>
<dbReference type="InterPro" id="IPR013785">
    <property type="entry name" value="Aldolase_TIM"/>
</dbReference>
<accession>A0A242M3B1</accession>
<evidence type="ECO:0000256" key="1">
    <source>
        <dbReference type="ARBA" id="ARBA00022630"/>
    </source>
</evidence>
<keyword evidence="2" id="KW-0560">Oxidoreductase</keyword>
<evidence type="ECO:0000313" key="4">
    <source>
        <dbReference type="EMBL" id="OTP65603.1"/>
    </source>
</evidence>
<keyword evidence="1" id="KW-0285">Flavoprotein</keyword>
<dbReference type="SUPFAM" id="SSF51395">
    <property type="entry name" value="FMN-linked oxidoreductases"/>
    <property type="match status" value="1"/>
</dbReference>
<dbReference type="RefSeq" id="WP_062173289.1">
    <property type="nucleotide sequence ID" value="NZ_NBTZ01000178.1"/>
</dbReference>
<feature type="domain" description="NADH:flavin oxidoreductase/NADH oxidase N-terminal" evidence="3">
    <location>
        <begin position="7"/>
        <end position="291"/>
    </location>
</feature>
<dbReference type="PANTHER" id="PTHR43656">
    <property type="entry name" value="BINDING OXIDOREDUCTASE, PUTATIVE (AFU_ORTHOLOGUE AFUA_2G08260)-RELATED"/>
    <property type="match status" value="1"/>
</dbReference>
<evidence type="ECO:0000313" key="5">
    <source>
        <dbReference type="Proteomes" id="UP000195221"/>
    </source>
</evidence>
<dbReference type="Proteomes" id="UP000195221">
    <property type="component" value="Unassembled WGS sequence"/>
</dbReference>
<gene>
    <name evidence="4" type="ORF">PAMC26577_39175</name>
</gene>
<name>A0A242M3B1_CABSO</name>